<dbReference type="InterPro" id="IPR000073">
    <property type="entry name" value="AB_hydrolase_1"/>
</dbReference>
<keyword evidence="3" id="KW-1185">Reference proteome</keyword>
<reference evidence="2" key="1">
    <citation type="journal article" date="2020" name="Stud. Mycol.">
        <title>101 Dothideomycetes genomes: a test case for predicting lifestyles and emergence of pathogens.</title>
        <authorList>
            <person name="Haridas S."/>
            <person name="Albert R."/>
            <person name="Binder M."/>
            <person name="Bloem J."/>
            <person name="Labutti K."/>
            <person name="Salamov A."/>
            <person name="Andreopoulos B."/>
            <person name="Baker S."/>
            <person name="Barry K."/>
            <person name="Bills G."/>
            <person name="Bluhm B."/>
            <person name="Cannon C."/>
            <person name="Castanera R."/>
            <person name="Culley D."/>
            <person name="Daum C."/>
            <person name="Ezra D."/>
            <person name="Gonzalez J."/>
            <person name="Henrissat B."/>
            <person name="Kuo A."/>
            <person name="Liang C."/>
            <person name="Lipzen A."/>
            <person name="Lutzoni F."/>
            <person name="Magnuson J."/>
            <person name="Mondo S."/>
            <person name="Nolan M."/>
            <person name="Ohm R."/>
            <person name="Pangilinan J."/>
            <person name="Park H.-J."/>
            <person name="Ramirez L."/>
            <person name="Alfaro M."/>
            <person name="Sun H."/>
            <person name="Tritt A."/>
            <person name="Yoshinaga Y."/>
            <person name="Zwiers L.-H."/>
            <person name="Turgeon B."/>
            <person name="Goodwin S."/>
            <person name="Spatafora J."/>
            <person name="Crous P."/>
            <person name="Grigoriev I."/>
        </authorList>
    </citation>
    <scope>NUCLEOTIDE SEQUENCE</scope>
    <source>
        <strain evidence="2">CBS 110217</strain>
    </source>
</reference>
<dbReference type="PANTHER" id="PTHR37017:SF13">
    <property type="entry name" value="AB HYDROLASE-1 DOMAIN-CONTAINING PROTEIN"/>
    <property type="match status" value="1"/>
</dbReference>
<sequence length="276" mass="30294">MAPTMVIVPGSFGRSELYDPVVLPLRAKGYTIHALDPPCYPSSYKEGAPPPNMYDDAKFVHDFVEALADKGEEVVLFAHSYGGIPASQSLQGVTKTERAAQGKRGGVIHAAYLTAMVPKVGENLATSIKGGAPPMEVGEDGWLRQPSHQDTAALCFNSLSPEKGTELAKLLTKHSAQSFMDPLTYPGHKDVSVSWFFCEDDKCVSPEVQQTAIDTIEESWKGTEREGKKVEVTREKCDHIPIYSARDALEKWAEGLFAKVTLLEHKMSESSNIRPW</sequence>
<dbReference type="Gene3D" id="3.40.50.1820">
    <property type="entry name" value="alpha/beta hydrolase"/>
    <property type="match status" value="1"/>
</dbReference>
<comment type="caution">
    <text evidence="2">The sequence shown here is derived from an EMBL/GenBank/DDBJ whole genome shotgun (WGS) entry which is preliminary data.</text>
</comment>
<dbReference type="EMBL" id="ML978158">
    <property type="protein sequence ID" value="KAF2035223.1"/>
    <property type="molecule type" value="Genomic_DNA"/>
</dbReference>
<feature type="domain" description="AB hydrolase-1" evidence="1">
    <location>
        <begin position="6"/>
        <end position="249"/>
    </location>
</feature>
<dbReference type="InterPro" id="IPR029058">
    <property type="entry name" value="AB_hydrolase_fold"/>
</dbReference>
<name>A0A9P4LRE4_9PLEO</name>
<accession>A0A9P4LRE4</accession>
<gene>
    <name evidence="2" type="ORF">EK21DRAFT_107349</name>
</gene>
<evidence type="ECO:0000259" key="1">
    <source>
        <dbReference type="Pfam" id="PF12697"/>
    </source>
</evidence>
<evidence type="ECO:0000313" key="3">
    <source>
        <dbReference type="Proteomes" id="UP000799777"/>
    </source>
</evidence>
<dbReference type="Pfam" id="PF12697">
    <property type="entry name" value="Abhydrolase_6"/>
    <property type="match status" value="1"/>
</dbReference>
<evidence type="ECO:0000313" key="2">
    <source>
        <dbReference type="EMBL" id="KAF2035223.1"/>
    </source>
</evidence>
<dbReference type="PANTHER" id="PTHR37017">
    <property type="entry name" value="AB HYDROLASE-1 DOMAIN-CONTAINING PROTEIN-RELATED"/>
    <property type="match status" value="1"/>
</dbReference>
<dbReference type="OrthoDB" id="1263307at2759"/>
<dbReference type="SUPFAM" id="SSF53474">
    <property type="entry name" value="alpha/beta-Hydrolases"/>
    <property type="match status" value="1"/>
</dbReference>
<organism evidence="2 3">
    <name type="scientific">Setomelanomma holmii</name>
    <dbReference type="NCBI Taxonomy" id="210430"/>
    <lineage>
        <taxon>Eukaryota</taxon>
        <taxon>Fungi</taxon>
        <taxon>Dikarya</taxon>
        <taxon>Ascomycota</taxon>
        <taxon>Pezizomycotina</taxon>
        <taxon>Dothideomycetes</taxon>
        <taxon>Pleosporomycetidae</taxon>
        <taxon>Pleosporales</taxon>
        <taxon>Pleosporineae</taxon>
        <taxon>Phaeosphaeriaceae</taxon>
        <taxon>Setomelanomma</taxon>
    </lineage>
</organism>
<dbReference type="InterPro" id="IPR052897">
    <property type="entry name" value="Sec-Metab_Biosynth_Hydrolase"/>
</dbReference>
<protein>
    <submittedName>
        <fullName evidence="2">Alpha/beta-hydrolase</fullName>
    </submittedName>
</protein>
<proteinExistence type="predicted"/>
<dbReference type="AlphaFoldDB" id="A0A9P4LRE4"/>
<dbReference type="Proteomes" id="UP000799777">
    <property type="component" value="Unassembled WGS sequence"/>
</dbReference>